<comment type="similarity">
    <text evidence="2">Belongs to the monovalent cation:proton antiporter 1 (CPA1) transporter (TC 2.A.36) family.</text>
</comment>
<feature type="transmembrane region" description="Helical" evidence="6">
    <location>
        <begin position="397"/>
        <end position="418"/>
    </location>
</feature>
<proteinExistence type="inferred from homology"/>
<dbReference type="Proteomes" id="UP000596742">
    <property type="component" value="Unassembled WGS sequence"/>
</dbReference>
<dbReference type="GO" id="GO:1902600">
    <property type="term" value="P:proton transmembrane transport"/>
    <property type="evidence" value="ECO:0007669"/>
    <property type="project" value="InterPro"/>
</dbReference>
<feature type="transmembrane region" description="Helical" evidence="6">
    <location>
        <begin position="274"/>
        <end position="298"/>
    </location>
</feature>
<keyword evidence="5 6" id="KW-0472">Membrane</keyword>
<dbReference type="GO" id="GO:0015297">
    <property type="term" value="F:antiporter activity"/>
    <property type="evidence" value="ECO:0007669"/>
    <property type="project" value="InterPro"/>
</dbReference>
<feature type="transmembrane region" description="Helical" evidence="6">
    <location>
        <begin position="100"/>
        <end position="118"/>
    </location>
</feature>
<keyword evidence="3 6" id="KW-0812">Transmembrane</keyword>
<dbReference type="PANTHER" id="PTHR31102">
    <property type="match status" value="1"/>
</dbReference>
<dbReference type="Pfam" id="PF00999">
    <property type="entry name" value="Na_H_Exchanger"/>
    <property type="match status" value="1"/>
</dbReference>
<protein>
    <recommendedName>
        <fullName evidence="7">Cation/H+ exchanger transmembrane domain-containing protein</fullName>
    </recommendedName>
</protein>
<dbReference type="AlphaFoldDB" id="A0A8B6GCD6"/>
<feature type="transmembrane region" description="Helical" evidence="6">
    <location>
        <begin position="343"/>
        <end position="362"/>
    </location>
</feature>
<keyword evidence="4 6" id="KW-1133">Transmembrane helix</keyword>
<dbReference type="EMBL" id="UYJE01008195">
    <property type="protein sequence ID" value="VDI61892.1"/>
    <property type="molecule type" value="Genomic_DNA"/>
</dbReference>
<feature type="domain" description="Cation/H+ exchanger transmembrane" evidence="7">
    <location>
        <begin position="138"/>
        <end position="521"/>
    </location>
</feature>
<sequence length="555" mass="60045">MVAKLFPTQEFGAQNSEDHKEALMLKETDTTDNMNGVILEEDNEETEQESARKCHGCRTFCHNLCMPCRTKYHPLPENPNCWDRFKFTFMCPPHGVIARYFQFLFLCGITFGVLLALFKDYALPGGNFFSLYVLFFGSVLGGYLISFIKLPPLLGMLLVGALLRNVPVIDVVGNHLDPNWSGALRQIALTVILIRAGLGLDPVALRKLSFTVVRLACSPCLVECIAEAIASHFLLGLPWEWAFMLGFVLSAVSPAVVVPSLLNLSDRGYGINKGIPTLVIAAASIDDVLAITGFGVVLGMAFSTGDIAVSIIKGPAEALLGVAYGVIGGIVLWYIPAKGDNFIFYRGMTLLGAGLLATFGSAAIELSGAGPLGVLTIAFVAAFRWRKEKKDNDQDPIKDIVAILWMLFQPILFGLIGAEVQISKIDGQTVGLGMATLSIGMVVRLVVSFLAVFKSGLNFKEMLFIPFAWFPKATVQAAIGGVALDAARRKGDATLEAYGEIILTMAVLSIIITAPIGAIAIAITGPRLLKRTVKDKEYDEEDVQNTDEQAEITKV</sequence>
<dbReference type="InterPro" id="IPR006153">
    <property type="entry name" value="Cation/H_exchanger_TM"/>
</dbReference>
<evidence type="ECO:0000256" key="6">
    <source>
        <dbReference type="SAM" id="Phobius"/>
    </source>
</evidence>
<dbReference type="Gene3D" id="1.20.1530.20">
    <property type="match status" value="1"/>
</dbReference>
<comment type="subcellular location">
    <subcellularLocation>
        <location evidence="1">Membrane</location>
        <topology evidence="1">Multi-pass membrane protein</topology>
    </subcellularLocation>
</comment>
<feature type="transmembrane region" description="Helical" evidence="6">
    <location>
        <begin position="430"/>
        <end position="451"/>
    </location>
</feature>
<feature type="transmembrane region" description="Helical" evidence="6">
    <location>
        <begin position="463"/>
        <end position="481"/>
    </location>
</feature>
<evidence type="ECO:0000256" key="1">
    <source>
        <dbReference type="ARBA" id="ARBA00004141"/>
    </source>
</evidence>
<feature type="transmembrane region" description="Helical" evidence="6">
    <location>
        <begin position="130"/>
        <end position="163"/>
    </location>
</feature>
<organism evidence="8 9">
    <name type="scientific">Mytilus galloprovincialis</name>
    <name type="common">Mediterranean mussel</name>
    <dbReference type="NCBI Taxonomy" id="29158"/>
    <lineage>
        <taxon>Eukaryota</taxon>
        <taxon>Metazoa</taxon>
        <taxon>Spiralia</taxon>
        <taxon>Lophotrochozoa</taxon>
        <taxon>Mollusca</taxon>
        <taxon>Bivalvia</taxon>
        <taxon>Autobranchia</taxon>
        <taxon>Pteriomorphia</taxon>
        <taxon>Mytilida</taxon>
        <taxon>Mytiloidea</taxon>
        <taxon>Mytilidae</taxon>
        <taxon>Mytilinae</taxon>
        <taxon>Mytilus</taxon>
    </lineage>
</organism>
<evidence type="ECO:0000256" key="5">
    <source>
        <dbReference type="ARBA" id="ARBA00023136"/>
    </source>
</evidence>
<gene>
    <name evidence="8" type="ORF">MGAL_10B057372</name>
</gene>
<dbReference type="OrthoDB" id="423807at2759"/>
<dbReference type="InterPro" id="IPR051843">
    <property type="entry name" value="CPA1_transporter"/>
</dbReference>
<evidence type="ECO:0000259" key="7">
    <source>
        <dbReference type="Pfam" id="PF00999"/>
    </source>
</evidence>
<feature type="transmembrane region" description="Helical" evidence="6">
    <location>
        <begin position="241"/>
        <end position="262"/>
    </location>
</feature>
<evidence type="ECO:0000256" key="3">
    <source>
        <dbReference type="ARBA" id="ARBA00022692"/>
    </source>
</evidence>
<accession>A0A8B6GCD6</accession>
<evidence type="ECO:0000256" key="4">
    <source>
        <dbReference type="ARBA" id="ARBA00022989"/>
    </source>
</evidence>
<evidence type="ECO:0000313" key="9">
    <source>
        <dbReference type="Proteomes" id="UP000596742"/>
    </source>
</evidence>
<name>A0A8B6GCD6_MYTGA</name>
<comment type="caution">
    <text evidence="8">The sequence shown here is derived from an EMBL/GenBank/DDBJ whole genome shotgun (WGS) entry which is preliminary data.</text>
</comment>
<evidence type="ECO:0000313" key="8">
    <source>
        <dbReference type="EMBL" id="VDI61892.1"/>
    </source>
</evidence>
<evidence type="ECO:0000256" key="2">
    <source>
        <dbReference type="ARBA" id="ARBA00007367"/>
    </source>
</evidence>
<keyword evidence="9" id="KW-1185">Reference proteome</keyword>
<feature type="transmembrane region" description="Helical" evidence="6">
    <location>
        <begin position="318"/>
        <end position="336"/>
    </location>
</feature>
<feature type="transmembrane region" description="Helical" evidence="6">
    <location>
        <begin position="368"/>
        <end position="385"/>
    </location>
</feature>
<dbReference type="PANTHER" id="PTHR31102:SF1">
    <property type="entry name" value="CATION_H+ EXCHANGER DOMAIN-CONTAINING PROTEIN"/>
    <property type="match status" value="1"/>
</dbReference>
<dbReference type="InterPro" id="IPR038770">
    <property type="entry name" value="Na+/solute_symporter_sf"/>
</dbReference>
<reference evidence="8" key="1">
    <citation type="submission" date="2018-11" db="EMBL/GenBank/DDBJ databases">
        <authorList>
            <person name="Alioto T."/>
            <person name="Alioto T."/>
        </authorList>
    </citation>
    <scope>NUCLEOTIDE SEQUENCE</scope>
</reference>
<feature type="transmembrane region" description="Helical" evidence="6">
    <location>
        <begin position="501"/>
        <end position="524"/>
    </location>
</feature>
<dbReference type="GO" id="GO:0016020">
    <property type="term" value="C:membrane"/>
    <property type="evidence" value="ECO:0007669"/>
    <property type="project" value="UniProtKB-SubCell"/>
</dbReference>